<dbReference type="InterPro" id="IPR004647">
    <property type="entry name" value="Fe-S_hydro-lyase_TtdB-typ_cat"/>
</dbReference>
<proteinExistence type="inferred from homology"/>
<dbReference type="PANTHER" id="PTHR43351">
    <property type="entry name" value="L(+)-TARTRATE DEHYDRATASE SUBUNIT BETA"/>
    <property type="match status" value="1"/>
</dbReference>
<dbReference type="SUPFAM" id="SSF117457">
    <property type="entry name" value="FumA C-terminal domain-like"/>
    <property type="match status" value="1"/>
</dbReference>
<dbReference type="Proteomes" id="UP000010793">
    <property type="component" value="Chromosome"/>
</dbReference>
<dbReference type="KEGG" id="bpip:BPP43_08750"/>
<organism evidence="4 5">
    <name type="scientific">Brachyspira pilosicoli P43/6/78</name>
    <dbReference type="NCBI Taxonomy" id="1042417"/>
    <lineage>
        <taxon>Bacteria</taxon>
        <taxon>Pseudomonadati</taxon>
        <taxon>Spirochaetota</taxon>
        <taxon>Spirochaetia</taxon>
        <taxon>Brachyspirales</taxon>
        <taxon>Brachyspiraceae</taxon>
        <taxon>Brachyspira</taxon>
    </lineage>
</organism>
<feature type="domain" description="Fe-S hydro-lyase tartrate dehydratase beta-type catalytic" evidence="3">
    <location>
        <begin position="6"/>
        <end position="173"/>
    </location>
</feature>
<evidence type="ECO:0000256" key="2">
    <source>
        <dbReference type="ARBA" id="ARBA00023239"/>
    </source>
</evidence>
<keyword evidence="2" id="KW-0456">Lyase</keyword>
<evidence type="ECO:0000256" key="1">
    <source>
        <dbReference type="ARBA" id="ARBA00008876"/>
    </source>
</evidence>
<dbReference type="Pfam" id="PF05683">
    <property type="entry name" value="Fumerase_C"/>
    <property type="match status" value="1"/>
</dbReference>
<protein>
    <submittedName>
        <fullName evidence="4">Fumarate hydratase</fullName>
    </submittedName>
</protein>
<dbReference type="NCBIfam" id="NF005310">
    <property type="entry name" value="PRK06842.1"/>
    <property type="match status" value="1"/>
</dbReference>
<keyword evidence="5" id="KW-1185">Reference proteome</keyword>
<dbReference type="Gene3D" id="3.20.130.10">
    <property type="entry name" value="Fe-S hydro-lyase, tartrate dehydratase beta-type, catalytic domain"/>
    <property type="match status" value="1"/>
</dbReference>
<dbReference type="EMBL" id="CP002873">
    <property type="protein sequence ID" value="AGA66939.1"/>
    <property type="molecule type" value="Genomic_DNA"/>
</dbReference>
<dbReference type="InterPro" id="IPR036660">
    <property type="entry name" value="Fe-S_hydroAse_TtdB_cat_sf"/>
</dbReference>
<evidence type="ECO:0000313" key="4">
    <source>
        <dbReference type="EMBL" id="AGA66939.1"/>
    </source>
</evidence>
<dbReference type="NCBIfam" id="TIGR00723">
    <property type="entry name" value="ttdB_fumA_fumB"/>
    <property type="match status" value="1"/>
</dbReference>
<dbReference type="PANTHER" id="PTHR43351:SF2">
    <property type="entry name" value="L(+)-TARTRATE DEHYDRATASE SUBUNIT BETA-RELATED"/>
    <property type="match status" value="1"/>
</dbReference>
<comment type="similarity">
    <text evidence="1">Belongs to the class-I fumarase family.</text>
</comment>
<dbReference type="AlphaFoldDB" id="A0A3B6VYI1"/>
<accession>A0A3B6VYI1</accession>
<evidence type="ECO:0000313" key="5">
    <source>
        <dbReference type="Proteomes" id="UP000010793"/>
    </source>
</evidence>
<evidence type="ECO:0000259" key="3">
    <source>
        <dbReference type="Pfam" id="PF05683"/>
    </source>
</evidence>
<dbReference type="GO" id="GO:0016836">
    <property type="term" value="F:hydro-lyase activity"/>
    <property type="evidence" value="ECO:0007669"/>
    <property type="project" value="InterPro"/>
</dbReference>
<sequence>MEIKKINTPLTKEILSTLKSGDMISLTGNIYTARDAAHKRLIDMINNGEKLPLDLENKTIFYAGPSPNKPNEVIGSVGPTTSYRMDAYTPKLTELGVLSTIGKGARSKDVIDSIKKYGGVYFCAIGGAAAYMAHCVKKCKVIAFEDLGTEAIRELYVEDMMLIVAIDSNGDSALKV</sequence>
<gene>
    <name evidence="4" type="ORF">BPP43_08750</name>
</gene>
<dbReference type="RefSeq" id="WP_015274676.1">
    <property type="nucleotide sequence ID" value="NC_019908.1"/>
</dbReference>
<reference evidence="4 5" key="1">
    <citation type="journal article" date="2013" name="Genome Announc.">
        <title>Complete Genome Sequence of the Porcine Strain Brachyspira pilosicoli P43/6/78(T.).</title>
        <authorList>
            <person name="Lin C."/>
            <person name="den Bakker H.C."/>
            <person name="Suzuki H."/>
            <person name="Lefebure T."/>
            <person name="Ponnala L."/>
            <person name="Sun Q."/>
            <person name="Stanhope M.J."/>
            <person name="Wiedmann M."/>
            <person name="Duhamel G.E."/>
        </authorList>
    </citation>
    <scope>NUCLEOTIDE SEQUENCE [LARGE SCALE GENOMIC DNA]</scope>
    <source>
        <strain evidence="4 5">P43/6/78</strain>
    </source>
</reference>
<name>A0A3B6VYI1_BRAPL</name>